<accession>C6LM08</accession>
<organism evidence="1 2">
    <name type="scientific">Marvinbryantia formatexigens DSM 14469</name>
    <dbReference type="NCBI Taxonomy" id="478749"/>
    <lineage>
        <taxon>Bacteria</taxon>
        <taxon>Bacillati</taxon>
        <taxon>Bacillota</taxon>
        <taxon>Clostridia</taxon>
        <taxon>Lachnospirales</taxon>
        <taxon>Lachnospiraceae</taxon>
        <taxon>Marvinbryantia</taxon>
    </lineage>
</organism>
<comment type="caution">
    <text evidence="1">The sequence shown here is derived from an EMBL/GenBank/DDBJ whole genome shotgun (WGS) entry which is preliminary data.</text>
</comment>
<dbReference type="AlphaFoldDB" id="C6LM08"/>
<evidence type="ECO:0000313" key="2">
    <source>
        <dbReference type="Proteomes" id="UP000005561"/>
    </source>
</evidence>
<evidence type="ECO:0000313" key="1">
    <source>
        <dbReference type="EMBL" id="EET58320.1"/>
    </source>
</evidence>
<reference evidence="1" key="1">
    <citation type="submission" date="2009-07" db="EMBL/GenBank/DDBJ databases">
        <authorList>
            <person name="Weinstock G."/>
            <person name="Sodergren E."/>
            <person name="Clifton S."/>
            <person name="Fulton L."/>
            <person name="Fulton B."/>
            <person name="Courtney L."/>
            <person name="Fronick C."/>
            <person name="Harrison M."/>
            <person name="Strong C."/>
            <person name="Farmer C."/>
            <person name="Delahaunty K."/>
            <person name="Markovic C."/>
            <person name="Hall O."/>
            <person name="Minx P."/>
            <person name="Tomlinson C."/>
            <person name="Mitreva M."/>
            <person name="Nelson J."/>
            <person name="Hou S."/>
            <person name="Wollam A."/>
            <person name="Pepin K.H."/>
            <person name="Johnson M."/>
            <person name="Bhonagiri V."/>
            <person name="Nash W.E."/>
            <person name="Warren W."/>
            <person name="Chinwalla A."/>
            <person name="Mardis E.R."/>
            <person name="Wilson R.K."/>
        </authorList>
    </citation>
    <scope>NUCLEOTIDE SEQUENCE [LARGE SCALE GENOMIC DNA]</scope>
    <source>
        <strain evidence="1">DSM 14469</strain>
    </source>
</reference>
<keyword evidence="2" id="KW-1185">Reference proteome</keyword>
<dbReference type="EMBL" id="ACCL02000036">
    <property type="protein sequence ID" value="EET58320.1"/>
    <property type="molecule type" value="Genomic_DNA"/>
</dbReference>
<proteinExistence type="predicted"/>
<sequence>MQYEVKTVKKIGVNGYDNEMNNTIKAMAANGWNVQQIIGSADQGFLILFAKEE</sequence>
<evidence type="ECO:0008006" key="3">
    <source>
        <dbReference type="Google" id="ProtNLM"/>
    </source>
</evidence>
<dbReference type="Proteomes" id="UP000005561">
    <property type="component" value="Unassembled WGS sequence"/>
</dbReference>
<protein>
    <recommendedName>
        <fullName evidence="3">DUF4177 domain-containing protein</fullName>
    </recommendedName>
</protein>
<gene>
    <name evidence="1" type="ORF">BRYFOR_09707</name>
</gene>
<dbReference type="RefSeq" id="WP_006864459.1">
    <property type="nucleotide sequence ID" value="NZ_ACCL02000036.1"/>
</dbReference>
<name>C6LM08_9FIRM</name>
<dbReference type="STRING" id="168384.SAMN05660368_04175"/>